<gene>
    <name evidence="2" type="ORF">G4Z14_10405</name>
</gene>
<dbReference type="Pfam" id="PF09955">
    <property type="entry name" value="DUF2189"/>
    <property type="match status" value="1"/>
</dbReference>
<keyword evidence="3" id="KW-1185">Reference proteome</keyword>
<evidence type="ECO:0000256" key="1">
    <source>
        <dbReference type="SAM" id="Phobius"/>
    </source>
</evidence>
<dbReference type="AlphaFoldDB" id="A0A6M0QTH6"/>
<dbReference type="InterPro" id="IPR018692">
    <property type="entry name" value="DUF2189"/>
</dbReference>
<feature type="transmembrane region" description="Helical" evidence="1">
    <location>
        <begin position="198"/>
        <end position="217"/>
    </location>
</feature>
<protein>
    <submittedName>
        <fullName evidence="2">DUF2189 domain-containing protein</fullName>
    </submittedName>
</protein>
<feature type="transmembrane region" description="Helical" evidence="1">
    <location>
        <begin position="241"/>
        <end position="270"/>
    </location>
</feature>
<evidence type="ECO:0000313" key="3">
    <source>
        <dbReference type="Proteomes" id="UP000477782"/>
    </source>
</evidence>
<organism evidence="2 3">
    <name type="scientific">Tabrizicola oligotrophica</name>
    <dbReference type="NCBI Taxonomy" id="2710650"/>
    <lineage>
        <taxon>Bacteria</taxon>
        <taxon>Pseudomonadati</taxon>
        <taxon>Pseudomonadota</taxon>
        <taxon>Alphaproteobacteria</taxon>
        <taxon>Rhodobacterales</taxon>
        <taxon>Paracoccaceae</taxon>
        <taxon>Tabrizicola</taxon>
    </lineage>
</organism>
<keyword evidence="1" id="KW-1133">Transmembrane helix</keyword>
<proteinExistence type="predicted"/>
<feature type="transmembrane region" description="Helical" evidence="1">
    <location>
        <begin position="65"/>
        <end position="85"/>
    </location>
</feature>
<keyword evidence="1" id="KW-0812">Transmembrane</keyword>
<comment type="caution">
    <text evidence="2">The sequence shown here is derived from an EMBL/GenBank/DDBJ whole genome shotgun (WGS) entry which is preliminary data.</text>
</comment>
<accession>A0A6M0QTH6</accession>
<name>A0A6M0QTH6_9RHOB</name>
<feature type="transmembrane region" description="Helical" evidence="1">
    <location>
        <begin position="91"/>
        <end position="111"/>
    </location>
</feature>
<dbReference type="Proteomes" id="UP000477782">
    <property type="component" value="Unassembled WGS sequence"/>
</dbReference>
<dbReference type="EMBL" id="JAAIVJ010000005">
    <property type="protein sequence ID" value="NEY90707.1"/>
    <property type="molecule type" value="Genomic_DNA"/>
</dbReference>
<keyword evidence="1" id="KW-0472">Membrane</keyword>
<evidence type="ECO:0000313" key="2">
    <source>
        <dbReference type="EMBL" id="NEY90707.1"/>
    </source>
</evidence>
<sequence length="283" mass="29853">MQRTIGNPLSWTMHILGSAADYVGVIVAPAADPDARPQTRRLTLSDLGLVLRKGWADLGAMRSDIMFVCLIYPVMGAALLGLAAQDDQAHLIFPALSGFALIGPVAALGLYEISRRREAGVPVTWLALFDVLYSPRFPRILMLSCFNGVIFIAWMLLANTIYDVTLGPEPPASLAALVRAVVSTPAGWALLGIGGAVGLVLAIAVLAVSVVSFPLLLDRDVSLPVAVTTSVKVARDNPVVIGAWGLIVALGLALGMLPMLVGLILVLPVLGHATWHLYRAAVV</sequence>
<reference evidence="2 3" key="1">
    <citation type="submission" date="2020-02" db="EMBL/GenBank/DDBJ databases">
        <authorList>
            <person name="Chen W.-M."/>
        </authorList>
    </citation>
    <scope>NUCLEOTIDE SEQUENCE [LARGE SCALE GENOMIC DNA]</scope>
    <source>
        <strain evidence="2 3">KMS-5</strain>
    </source>
</reference>
<feature type="transmembrane region" description="Helical" evidence="1">
    <location>
        <begin position="140"/>
        <end position="162"/>
    </location>
</feature>